<evidence type="ECO:0000313" key="3">
    <source>
        <dbReference type="EMBL" id="KAK3335615.1"/>
    </source>
</evidence>
<feature type="compositionally biased region" description="Polar residues" evidence="1">
    <location>
        <begin position="165"/>
        <end position="177"/>
    </location>
</feature>
<dbReference type="AlphaFoldDB" id="A0AAE0MKL6"/>
<feature type="signal peptide" evidence="2">
    <location>
        <begin position="1"/>
        <end position="27"/>
    </location>
</feature>
<sequence>MGLKRAKLLAVLKAAITACGHLLPAEAVAGAAFASDGRDQLPKDKQSVTASLNKIQATAVKVPVVEAKILQNKSEKGETSMAPPVIPMIETPAPIANIFEDKVEVRSRSSSISSTSTCNTSVFTTSHGTVSNRSSSTSLTSMSTVNINTSVEASEPAGLDFRSPPISSTKDMGTQTPIWPDTVKSPTS</sequence>
<feature type="non-terminal residue" evidence="3">
    <location>
        <position position="188"/>
    </location>
</feature>
<proteinExistence type="predicted"/>
<accession>A0AAE0MKL6</accession>
<organism evidence="3 4">
    <name type="scientific">Cercophora scortea</name>
    <dbReference type="NCBI Taxonomy" id="314031"/>
    <lineage>
        <taxon>Eukaryota</taxon>
        <taxon>Fungi</taxon>
        <taxon>Dikarya</taxon>
        <taxon>Ascomycota</taxon>
        <taxon>Pezizomycotina</taxon>
        <taxon>Sordariomycetes</taxon>
        <taxon>Sordariomycetidae</taxon>
        <taxon>Sordariales</taxon>
        <taxon>Lasiosphaeriaceae</taxon>
        <taxon>Cercophora</taxon>
    </lineage>
</organism>
<feature type="chain" id="PRO_5042003577" evidence="2">
    <location>
        <begin position="28"/>
        <end position="188"/>
    </location>
</feature>
<protein>
    <submittedName>
        <fullName evidence="3">Uncharacterized protein</fullName>
    </submittedName>
</protein>
<reference evidence="3" key="2">
    <citation type="submission" date="2023-06" db="EMBL/GenBank/DDBJ databases">
        <authorList>
            <consortium name="Lawrence Berkeley National Laboratory"/>
            <person name="Haridas S."/>
            <person name="Hensen N."/>
            <person name="Bonometti L."/>
            <person name="Westerberg I."/>
            <person name="Brannstrom I.O."/>
            <person name="Guillou S."/>
            <person name="Cros-Aarteil S."/>
            <person name="Calhoun S."/>
            <person name="Kuo A."/>
            <person name="Mondo S."/>
            <person name="Pangilinan J."/>
            <person name="Riley R."/>
            <person name="Labutti K."/>
            <person name="Andreopoulos B."/>
            <person name="Lipzen A."/>
            <person name="Chen C."/>
            <person name="Yanf M."/>
            <person name="Daum C."/>
            <person name="Ng V."/>
            <person name="Clum A."/>
            <person name="Steindorff A."/>
            <person name="Ohm R."/>
            <person name="Martin F."/>
            <person name="Silar P."/>
            <person name="Natvig D."/>
            <person name="Lalanne C."/>
            <person name="Gautier V."/>
            <person name="Ament-Velasquez S.L."/>
            <person name="Kruys A."/>
            <person name="Hutchinson M.I."/>
            <person name="Powell A.J."/>
            <person name="Barry K."/>
            <person name="Miller A.N."/>
            <person name="Grigoriev I.V."/>
            <person name="Debuchy R."/>
            <person name="Gladieux P."/>
            <person name="Thoren M.H."/>
            <person name="Johannesson H."/>
        </authorList>
    </citation>
    <scope>NUCLEOTIDE SEQUENCE</scope>
    <source>
        <strain evidence="3">SMH4131-1</strain>
    </source>
</reference>
<comment type="caution">
    <text evidence="3">The sequence shown here is derived from an EMBL/GenBank/DDBJ whole genome shotgun (WGS) entry which is preliminary data.</text>
</comment>
<keyword evidence="4" id="KW-1185">Reference proteome</keyword>
<evidence type="ECO:0000313" key="4">
    <source>
        <dbReference type="Proteomes" id="UP001286456"/>
    </source>
</evidence>
<feature type="region of interest" description="Disordered" evidence="1">
    <location>
        <begin position="151"/>
        <end position="188"/>
    </location>
</feature>
<evidence type="ECO:0000256" key="2">
    <source>
        <dbReference type="SAM" id="SignalP"/>
    </source>
</evidence>
<gene>
    <name evidence="3" type="ORF">B0T19DRAFT_480317</name>
</gene>
<dbReference type="Proteomes" id="UP001286456">
    <property type="component" value="Unassembled WGS sequence"/>
</dbReference>
<dbReference type="EMBL" id="JAUEPO010000001">
    <property type="protein sequence ID" value="KAK3335615.1"/>
    <property type="molecule type" value="Genomic_DNA"/>
</dbReference>
<keyword evidence="2" id="KW-0732">Signal</keyword>
<reference evidence="3" key="1">
    <citation type="journal article" date="2023" name="Mol. Phylogenet. Evol.">
        <title>Genome-scale phylogeny and comparative genomics of the fungal order Sordariales.</title>
        <authorList>
            <person name="Hensen N."/>
            <person name="Bonometti L."/>
            <person name="Westerberg I."/>
            <person name="Brannstrom I.O."/>
            <person name="Guillou S."/>
            <person name="Cros-Aarteil S."/>
            <person name="Calhoun S."/>
            <person name="Haridas S."/>
            <person name="Kuo A."/>
            <person name="Mondo S."/>
            <person name="Pangilinan J."/>
            <person name="Riley R."/>
            <person name="LaButti K."/>
            <person name="Andreopoulos B."/>
            <person name="Lipzen A."/>
            <person name="Chen C."/>
            <person name="Yan M."/>
            <person name="Daum C."/>
            <person name="Ng V."/>
            <person name="Clum A."/>
            <person name="Steindorff A."/>
            <person name="Ohm R.A."/>
            <person name="Martin F."/>
            <person name="Silar P."/>
            <person name="Natvig D.O."/>
            <person name="Lalanne C."/>
            <person name="Gautier V."/>
            <person name="Ament-Velasquez S.L."/>
            <person name="Kruys A."/>
            <person name="Hutchinson M.I."/>
            <person name="Powell A.J."/>
            <person name="Barry K."/>
            <person name="Miller A.N."/>
            <person name="Grigoriev I.V."/>
            <person name="Debuchy R."/>
            <person name="Gladieux P."/>
            <person name="Hiltunen Thoren M."/>
            <person name="Johannesson H."/>
        </authorList>
    </citation>
    <scope>NUCLEOTIDE SEQUENCE</scope>
    <source>
        <strain evidence="3">SMH4131-1</strain>
    </source>
</reference>
<name>A0AAE0MKL6_9PEZI</name>
<evidence type="ECO:0000256" key="1">
    <source>
        <dbReference type="SAM" id="MobiDB-lite"/>
    </source>
</evidence>